<reference evidence="1 2" key="1">
    <citation type="journal article" date="2014" name="PLoS ONE">
        <title>Genome Sequence of Candidatus Nitrososphaera evergladensis from Group I.1b Enriched from Everglades Soil Reveals Novel Genomic Features of the Ammonia-Oxidizing Archaea.</title>
        <authorList>
            <person name="Zhalnina K.V."/>
            <person name="Dias R."/>
            <person name="Leonard M.T."/>
            <person name="Dorr de Quadros P."/>
            <person name="Camargo F.A."/>
            <person name="Drew J.C."/>
            <person name="Farmerie W.G."/>
            <person name="Daroub S.H."/>
            <person name="Triplett E.W."/>
        </authorList>
    </citation>
    <scope>NUCLEOTIDE SEQUENCE [LARGE SCALE GENOMIC DNA]</scope>
    <source>
        <strain evidence="1 2">SR1</strain>
    </source>
</reference>
<accession>A0A075MUC8</accession>
<sequence length="405" mass="42897">MNKFTRKKLAATAAALSLAAAITSMSFFVAGSPLLLKSELQKAYSQDYAALPSSGKPATIKVTGEASTTIKPDQATMIINTQTSPGDLSSILSKHQDRTQQIAQAVREATDEKTVIAFGQQYLNPFYTNTGAQASNNVTFNVYASVAVQTNIDHLPGLVNRLADAGFGFDSVYIDPVYSATILQKAESAASAGSTLVKVNDGAANNQTQTAKERNPISIGVSLGTKPDVLSKAIAEYEQKYRSLLGVLKEAGISEDQVRQNNLNIYPFFYGPNQNAGYSMSTQIIVKTDPANIGKVTAALQKTGGANVENVFLSASDAAIDQARKELGKQAFDNARSRAEEMAQSLGLQVNGIVSIDAATDSPAPYGGFIPYRGVHVTQSYIPNTNGEVSKSVTVEFELGKAGGT</sequence>
<dbReference type="Gene3D" id="3.30.110.170">
    <property type="entry name" value="Protein of unknown function (DUF541), domain 1"/>
    <property type="match status" value="1"/>
</dbReference>
<dbReference type="RefSeq" id="WP_148700917.1">
    <property type="nucleotide sequence ID" value="NZ_CP007174.1"/>
</dbReference>
<proteinExistence type="predicted"/>
<dbReference type="PANTHER" id="PTHR34387">
    <property type="entry name" value="SLR1258 PROTEIN"/>
    <property type="match status" value="1"/>
</dbReference>
<dbReference type="Proteomes" id="UP000028194">
    <property type="component" value="Chromosome"/>
</dbReference>
<dbReference type="AlphaFoldDB" id="A0A075MUC8"/>
<dbReference type="Gene3D" id="3.30.70.2970">
    <property type="entry name" value="Protein of unknown function (DUF541), domain 2"/>
    <property type="match status" value="1"/>
</dbReference>
<dbReference type="EMBL" id="CP007174">
    <property type="protein sequence ID" value="AIF84322.1"/>
    <property type="molecule type" value="Genomic_DNA"/>
</dbReference>
<name>A0A075MUC8_9ARCH</name>
<dbReference type="HOGENOM" id="CLU_678999_0_0_2"/>
<dbReference type="InterPro" id="IPR052022">
    <property type="entry name" value="26kDa_periplasmic_antigen"/>
</dbReference>
<dbReference type="OrthoDB" id="10890at2157"/>
<dbReference type="InterPro" id="IPR007497">
    <property type="entry name" value="SIMPL/DUF541"/>
</dbReference>
<evidence type="ECO:0008006" key="3">
    <source>
        <dbReference type="Google" id="ProtNLM"/>
    </source>
</evidence>
<organism evidence="1 2">
    <name type="scientific">Candidatus Nitrososphaera evergladensis SR1</name>
    <dbReference type="NCBI Taxonomy" id="1459636"/>
    <lineage>
        <taxon>Archaea</taxon>
        <taxon>Nitrososphaerota</taxon>
        <taxon>Nitrososphaeria</taxon>
        <taxon>Nitrososphaerales</taxon>
        <taxon>Nitrososphaeraceae</taxon>
        <taxon>Nitrososphaera</taxon>
    </lineage>
</organism>
<dbReference type="GO" id="GO:0006974">
    <property type="term" value="P:DNA damage response"/>
    <property type="evidence" value="ECO:0007669"/>
    <property type="project" value="TreeGrafter"/>
</dbReference>
<evidence type="ECO:0000313" key="1">
    <source>
        <dbReference type="EMBL" id="AIF84322.1"/>
    </source>
</evidence>
<dbReference type="eggNOG" id="arCOG04715">
    <property type="taxonomic scope" value="Archaea"/>
</dbReference>
<dbReference type="KEGG" id="nev:NTE_02268"/>
<dbReference type="PANTHER" id="PTHR34387:SF2">
    <property type="entry name" value="SLR1258 PROTEIN"/>
    <property type="match status" value="1"/>
</dbReference>
<gene>
    <name evidence="1" type="ORF">NTE_02268</name>
</gene>
<dbReference type="GeneID" id="41597983"/>
<protein>
    <recommendedName>
        <fullName evidence="3">DUF541 domain-containing protein</fullName>
    </recommendedName>
</protein>
<dbReference type="STRING" id="1459636.NTE_02268"/>
<evidence type="ECO:0000313" key="2">
    <source>
        <dbReference type="Proteomes" id="UP000028194"/>
    </source>
</evidence>
<dbReference type="Pfam" id="PF04402">
    <property type="entry name" value="SIMPL"/>
    <property type="match status" value="2"/>
</dbReference>
<keyword evidence="2" id="KW-1185">Reference proteome</keyword>